<comment type="caution">
    <text evidence="2">The sequence shown here is derived from an EMBL/GenBank/DDBJ whole genome shotgun (WGS) entry which is preliminary data.</text>
</comment>
<name>A0ABP7P0P1_9ACTN</name>
<dbReference type="EMBL" id="BAABCQ010000010">
    <property type="protein sequence ID" value="GAA3957743.1"/>
    <property type="molecule type" value="Genomic_DNA"/>
</dbReference>
<dbReference type="InterPro" id="IPR007575">
    <property type="entry name" value="SchA_CurD-like"/>
</dbReference>
<evidence type="ECO:0000313" key="2">
    <source>
        <dbReference type="EMBL" id="GAA3957743.1"/>
    </source>
</evidence>
<protein>
    <submittedName>
        <fullName evidence="2">SchA/CurD-like domain-containing protein</fullName>
    </submittedName>
</protein>
<dbReference type="Gene3D" id="3.30.70.100">
    <property type="match status" value="1"/>
</dbReference>
<evidence type="ECO:0000313" key="3">
    <source>
        <dbReference type="Proteomes" id="UP001500034"/>
    </source>
</evidence>
<reference evidence="3" key="1">
    <citation type="journal article" date="2019" name="Int. J. Syst. Evol. Microbiol.">
        <title>The Global Catalogue of Microorganisms (GCM) 10K type strain sequencing project: providing services to taxonomists for standard genome sequencing and annotation.</title>
        <authorList>
            <consortium name="The Broad Institute Genomics Platform"/>
            <consortium name="The Broad Institute Genome Sequencing Center for Infectious Disease"/>
            <person name="Wu L."/>
            <person name="Ma J."/>
        </authorList>
    </citation>
    <scope>NUCLEOTIDE SEQUENCE [LARGE SCALE GENOMIC DNA]</scope>
    <source>
        <strain evidence="3">JCM 17027</strain>
    </source>
</reference>
<organism evidence="2 3">
    <name type="scientific">Streptomyces marokkonensis</name>
    <dbReference type="NCBI Taxonomy" id="324855"/>
    <lineage>
        <taxon>Bacteria</taxon>
        <taxon>Bacillati</taxon>
        <taxon>Actinomycetota</taxon>
        <taxon>Actinomycetes</taxon>
        <taxon>Kitasatosporales</taxon>
        <taxon>Streptomycetaceae</taxon>
        <taxon>Streptomyces</taxon>
    </lineage>
</organism>
<dbReference type="RefSeq" id="WP_345589301.1">
    <property type="nucleotide sequence ID" value="NZ_BAABCQ010000010.1"/>
</dbReference>
<dbReference type="Pfam" id="PF03992">
    <property type="entry name" value="ABM"/>
    <property type="match status" value="1"/>
</dbReference>
<dbReference type="PROSITE" id="PS51725">
    <property type="entry name" value="ABM"/>
    <property type="match status" value="1"/>
</dbReference>
<accession>A0ABP7P0P1</accession>
<dbReference type="Proteomes" id="UP001500034">
    <property type="component" value="Unassembled WGS sequence"/>
</dbReference>
<proteinExistence type="predicted"/>
<feature type="domain" description="ABM" evidence="1">
    <location>
        <begin position="43"/>
        <end position="134"/>
    </location>
</feature>
<dbReference type="Pfam" id="PF04486">
    <property type="entry name" value="SchA_CurD"/>
    <property type="match status" value="1"/>
</dbReference>
<sequence>MTVSPVVATDTVSADALITATAAAPAPEEAGGVSISAFDGSRVRVVLMLDIHDGTQQEFLDAYDGIRDRVAAVPGHVSDQLCQSLDNPTQWLLTSEWESAAPFLAWVSSEEHIDTVEPLQDYVRDTHSLRYSVLRETTGEQPPSAAADESPRLAPRIGNDVVRHALTFTVRPGSEGEVARLLADYSPPDARVDGSGRLLRTSVFLHGNRVVRAVEVRGDLQSALRHVARQPGVQAVEEALNPYMEQERDLRDPRSARRFFTRAAMPAVHHMTSRGRAGARGARLALLYPARAGAGLELARLLAGQDAAAVHAPDNPVLSATVFHRDDLVVRLVDVDGDPEDAPGYVLGLHGAARADVASGTTRASGRASGAGGASRAAETAGTAGIAVAERLLDTSAVGVDGPLTEARTLSLLLARVRMRPLTDRRSSDS</sequence>
<gene>
    <name evidence="2" type="ORF">GCM10022384_08470</name>
</gene>
<dbReference type="InterPro" id="IPR007138">
    <property type="entry name" value="ABM_dom"/>
</dbReference>
<keyword evidence="3" id="KW-1185">Reference proteome</keyword>
<evidence type="ECO:0000259" key="1">
    <source>
        <dbReference type="PROSITE" id="PS51725"/>
    </source>
</evidence>
<dbReference type="InterPro" id="IPR011008">
    <property type="entry name" value="Dimeric_a/b-barrel"/>
</dbReference>
<dbReference type="SUPFAM" id="SSF54909">
    <property type="entry name" value="Dimeric alpha+beta barrel"/>
    <property type="match status" value="1"/>
</dbReference>